<keyword evidence="3" id="KW-0547">Nucleotide-binding</keyword>
<evidence type="ECO:0000313" key="7">
    <source>
        <dbReference type="EMBL" id="KDQ23574.1"/>
    </source>
</evidence>
<dbReference type="Gene3D" id="1.10.510.10">
    <property type="entry name" value="Transferase(Phosphotransferase) domain 1"/>
    <property type="match status" value="2"/>
</dbReference>
<keyword evidence="1" id="KW-0723">Serine/threonine-protein kinase</keyword>
<dbReference type="InterPro" id="IPR051175">
    <property type="entry name" value="CLK_kinases"/>
</dbReference>
<protein>
    <recommendedName>
        <fullName evidence="6">Protein kinase domain-containing protein</fullName>
    </recommendedName>
</protein>
<dbReference type="GO" id="GO:0004674">
    <property type="term" value="F:protein serine/threonine kinase activity"/>
    <property type="evidence" value="ECO:0007669"/>
    <property type="project" value="UniProtKB-KW"/>
</dbReference>
<dbReference type="InterPro" id="IPR011009">
    <property type="entry name" value="Kinase-like_dom_sf"/>
</dbReference>
<dbReference type="AlphaFoldDB" id="A0A067N6U1"/>
<dbReference type="EMBL" id="KL198012">
    <property type="protein sequence ID" value="KDQ23574.1"/>
    <property type="molecule type" value="Genomic_DNA"/>
</dbReference>
<dbReference type="Proteomes" id="UP000027073">
    <property type="component" value="Unassembled WGS sequence"/>
</dbReference>
<dbReference type="OrthoDB" id="5979581at2759"/>
<reference evidence="8" key="1">
    <citation type="journal article" date="2014" name="Proc. Natl. Acad. Sci. U.S.A.">
        <title>Extensive sampling of basidiomycete genomes demonstrates inadequacy of the white-rot/brown-rot paradigm for wood decay fungi.</title>
        <authorList>
            <person name="Riley R."/>
            <person name="Salamov A.A."/>
            <person name="Brown D.W."/>
            <person name="Nagy L.G."/>
            <person name="Floudas D."/>
            <person name="Held B.W."/>
            <person name="Levasseur A."/>
            <person name="Lombard V."/>
            <person name="Morin E."/>
            <person name="Otillar R."/>
            <person name="Lindquist E.A."/>
            <person name="Sun H."/>
            <person name="LaButti K.M."/>
            <person name="Schmutz J."/>
            <person name="Jabbour D."/>
            <person name="Luo H."/>
            <person name="Baker S.E."/>
            <person name="Pisabarro A.G."/>
            <person name="Walton J.D."/>
            <person name="Blanchette R.A."/>
            <person name="Henrissat B."/>
            <person name="Martin F."/>
            <person name="Cullen D."/>
            <person name="Hibbett D.S."/>
            <person name="Grigoriev I.V."/>
        </authorList>
    </citation>
    <scope>NUCLEOTIDE SEQUENCE [LARGE SCALE GENOMIC DNA]</scope>
    <source>
        <strain evidence="8">PC15</strain>
    </source>
</reference>
<dbReference type="GO" id="GO:0005524">
    <property type="term" value="F:ATP binding"/>
    <property type="evidence" value="ECO:0007669"/>
    <property type="project" value="UniProtKB-KW"/>
</dbReference>
<dbReference type="STRING" id="1137138.A0A067N6U1"/>
<dbReference type="VEuPathDB" id="FungiDB:PLEOSDRAFT_162411"/>
<evidence type="ECO:0000256" key="1">
    <source>
        <dbReference type="ARBA" id="ARBA00022527"/>
    </source>
</evidence>
<keyword evidence="2" id="KW-0808">Transferase</keyword>
<evidence type="ECO:0000259" key="6">
    <source>
        <dbReference type="PROSITE" id="PS50011"/>
    </source>
</evidence>
<organism evidence="7 8">
    <name type="scientific">Pleurotus ostreatus (strain PC15)</name>
    <name type="common">Oyster mushroom</name>
    <dbReference type="NCBI Taxonomy" id="1137138"/>
    <lineage>
        <taxon>Eukaryota</taxon>
        <taxon>Fungi</taxon>
        <taxon>Dikarya</taxon>
        <taxon>Basidiomycota</taxon>
        <taxon>Agaricomycotina</taxon>
        <taxon>Agaricomycetes</taxon>
        <taxon>Agaricomycetidae</taxon>
        <taxon>Agaricales</taxon>
        <taxon>Pleurotineae</taxon>
        <taxon>Pleurotaceae</taxon>
        <taxon>Pleurotus</taxon>
    </lineage>
</organism>
<feature type="domain" description="Protein kinase" evidence="6">
    <location>
        <begin position="1"/>
        <end position="137"/>
    </location>
</feature>
<keyword evidence="4" id="KW-0418">Kinase</keyword>
<dbReference type="SUPFAM" id="SSF56112">
    <property type="entry name" value="Protein kinase-like (PK-like)"/>
    <property type="match status" value="1"/>
</dbReference>
<evidence type="ECO:0000256" key="2">
    <source>
        <dbReference type="ARBA" id="ARBA00022679"/>
    </source>
</evidence>
<dbReference type="InterPro" id="IPR000719">
    <property type="entry name" value="Prot_kinase_dom"/>
</dbReference>
<proteinExistence type="predicted"/>
<evidence type="ECO:0000256" key="5">
    <source>
        <dbReference type="ARBA" id="ARBA00022840"/>
    </source>
</evidence>
<dbReference type="InParanoid" id="A0A067N6U1"/>
<dbReference type="HOGENOM" id="CLU_000288_81_11_1"/>
<dbReference type="GO" id="GO:0005634">
    <property type="term" value="C:nucleus"/>
    <property type="evidence" value="ECO:0007669"/>
    <property type="project" value="TreeGrafter"/>
</dbReference>
<evidence type="ECO:0000256" key="3">
    <source>
        <dbReference type="ARBA" id="ARBA00022741"/>
    </source>
</evidence>
<name>A0A067N6U1_PLEO1</name>
<dbReference type="PANTHER" id="PTHR45646:SF11">
    <property type="entry name" value="SERINE_THREONINE-PROTEIN KINASE DOA"/>
    <property type="match status" value="1"/>
</dbReference>
<dbReference type="PANTHER" id="PTHR45646">
    <property type="entry name" value="SERINE/THREONINE-PROTEIN KINASE DOA-RELATED"/>
    <property type="match status" value="1"/>
</dbReference>
<evidence type="ECO:0000313" key="8">
    <source>
        <dbReference type="Proteomes" id="UP000027073"/>
    </source>
</evidence>
<sequence>MLGTDDTTVFEKLEKPKTIGAPILCDSGSTAWGEEQNEDFVRPDLYRSPEVIRKLPWSYPIDVWNVANIVLKYVGINSLSGEFQAGIPVPHPISLEQLETSLNGEDKELFLQFMGKMSRWDPRDRMELKELLKDAWVKKHL</sequence>
<keyword evidence="5" id="KW-0067">ATP-binding</keyword>
<evidence type="ECO:0000256" key="4">
    <source>
        <dbReference type="ARBA" id="ARBA00022777"/>
    </source>
</evidence>
<dbReference type="GO" id="GO:0043484">
    <property type="term" value="P:regulation of RNA splicing"/>
    <property type="evidence" value="ECO:0007669"/>
    <property type="project" value="TreeGrafter"/>
</dbReference>
<gene>
    <name evidence="7" type="ORF">PLEOSDRAFT_162411</name>
</gene>
<accession>A0A067N6U1</accession>
<dbReference type="PROSITE" id="PS50011">
    <property type="entry name" value="PROTEIN_KINASE_DOM"/>
    <property type="match status" value="1"/>
</dbReference>